<dbReference type="AlphaFoldDB" id="A0A5C5XB40"/>
<name>A0A5C5XB40_9PLAN</name>
<comment type="caution">
    <text evidence="1">The sequence shown here is derived from an EMBL/GenBank/DDBJ whole genome shotgun (WGS) entry which is preliminary data.</text>
</comment>
<dbReference type="EMBL" id="SJPG01000001">
    <property type="protein sequence ID" value="TWT59405.1"/>
    <property type="molecule type" value="Genomic_DNA"/>
</dbReference>
<proteinExistence type="predicted"/>
<organism evidence="1 2">
    <name type="scientific">Rubinisphaera italica</name>
    <dbReference type="NCBI Taxonomy" id="2527969"/>
    <lineage>
        <taxon>Bacteria</taxon>
        <taxon>Pseudomonadati</taxon>
        <taxon>Planctomycetota</taxon>
        <taxon>Planctomycetia</taxon>
        <taxon>Planctomycetales</taxon>
        <taxon>Planctomycetaceae</taxon>
        <taxon>Rubinisphaera</taxon>
    </lineage>
</organism>
<dbReference type="Proteomes" id="UP000316095">
    <property type="component" value="Unassembled WGS sequence"/>
</dbReference>
<protein>
    <submittedName>
        <fullName evidence="1">Uncharacterized protein</fullName>
    </submittedName>
</protein>
<evidence type="ECO:0000313" key="1">
    <source>
        <dbReference type="EMBL" id="TWT59405.1"/>
    </source>
</evidence>
<sequence>MPKVPIQNGESVFFSHSVAFFSNKVTIWQSRIASGLLSGQYVRHCFKLENSITPLSRGSSTSVPASLCAGEAPLLGRYQGGIACVIFNRGGLGENRICDNWREYSRDALKGKPLFRLMNLQATEYLPNAKQD</sequence>
<dbReference type="RefSeq" id="WP_146501552.1">
    <property type="nucleotide sequence ID" value="NZ_SJPG01000001.1"/>
</dbReference>
<evidence type="ECO:0000313" key="2">
    <source>
        <dbReference type="Proteomes" id="UP000316095"/>
    </source>
</evidence>
<reference evidence="1 2" key="1">
    <citation type="submission" date="2019-02" db="EMBL/GenBank/DDBJ databases">
        <title>Deep-cultivation of Planctomycetes and their phenomic and genomic characterization uncovers novel biology.</title>
        <authorList>
            <person name="Wiegand S."/>
            <person name="Jogler M."/>
            <person name="Boedeker C."/>
            <person name="Pinto D."/>
            <person name="Vollmers J."/>
            <person name="Rivas-Marin E."/>
            <person name="Kohn T."/>
            <person name="Peeters S.H."/>
            <person name="Heuer A."/>
            <person name="Rast P."/>
            <person name="Oberbeckmann S."/>
            <person name="Bunk B."/>
            <person name="Jeske O."/>
            <person name="Meyerdierks A."/>
            <person name="Storesund J.E."/>
            <person name="Kallscheuer N."/>
            <person name="Luecker S."/>
            <person name="Lage O.M."/>
            <person name="Pohl T."/>
            <person name="Merkel B.J."/>
            <person name="Hornburger P."/>
            <person name="Mueller R.-W."/>
            <person name="Bruemmer F."/>
            <person name="Labrenz M."/>
            <person name="Spormann A.M."/>
            <person name="Op Den Camp H."/>
            <person name="Overmann J."/>
            <person name="Amann R."/>
            <person name="Jetten M.S.M."/>
            <person name="Mascher T."/>
            <person name="Medema M.H."/>
            <person name="Devos D.P."/>
            <person name="Kaster A.-K."/>
            <person name="Ovreas L."/>
            <person name="Rohde M."/>
            <person name="Galperin M.Y."/>
            <person name="Jogler C."/>
        </authorList>
    </citation>
    <scope>NUCLEOTIDE SEQUENCE [LARGE SCALE GENOMIC DNA]</scope>
    <source>
        <strain evidence="1 2">Pan54</strain>
    </source>
</reference>
<accession>A0A5C5XB40</accession>
<keyword evidence="2" id="KW-1185">Reference proteome</keyword>
<gene>
    <name evidence="1" type="ORF">Pan54_01110</name>
</gene>